<feature type="region of interest" description="Disordered" evidence="15">
    <location>
        <begin position="1441"/>
        <end position="1465"/>
    </location>
</feature>
<feature type="transmembrane region" description="Helical" evidence="16">
    <location>
        <begin position="269"/>
        <end position="285"/>
    </location>
</feature>
<evidence type="ECO:0000256" key="9">
    <source>
        <dbReference type="ARBA" id="ARBA00023136"/>
    </source>
</evidence>
<evidence type="ECO:0000256" key="15">
    <source>
        <dbReference type="SAM" id="MobiDB-lite"/>
    </source>
</evidence>
<evidence type="ECO:0000256" key="11">
    <source>
        <dbReference type="ARBA" id="ARBA00023254"/>
    </source>
</evidence>
<organism evidence="18 19">
    <name type="scientific">Trichophyton rubrum</name>
    <name type="common">Athlete's foot fungus</name>
    <name type="synonym">Epidermophyton rubrum</name>
    <dbReference type="NCBI Taxonomy" id="5551"/>
    <lineage>
        <taxon>Eukaryota</taxon>
        <taxon>Fungi</taxon>
        <taxon>Dikarya</taxon>
        <taxon>Ascomycota</taxon>
        <taxon>Pezizomycotina</taxon>
        <taxon>Eurotiomycetes</taxon>
        <taxon>Eurotiomycetidae</taxon>
        <taxon>Onygenales</taxon>
        <taxon>Arthrodermataceae</taxon>
        <taxon>Trichophyton</taxon>
    </lineage>
</organism>
<dbReference type="SMART" id="SM00487">
    <property type="entry name" value="DEXDc"/>
    <property type="match status" value="1"/>
</dbReference>
<dbReference type="FunFam" id="1.10.10.10:FF:000012">
    <property type="entry name" value="U5 small nuclear ribonucleoprotein helicase"/>
    <property type="match status" value="1"/>
</dbReference>
<dbReference type="InterPro" id="IPR032675">
    <property type="entry name" value="LRR_dom_sf"/>
</dbReference>
<dbReference type="VEuPathDB" id="FungiDB:TERG_11681"/>
<dbReference type="SUPFAM" id="SSF52047">
    <property type="entry name" value="RNI-like"/>
    <property type="match status" value="1"/>
</dbReference>
<dbReference type="GO" id="GO:0051321">
    <property type="term" value="P:meiotic cell cycle"/>
    <property type="evidence" value="ECO:0007669"/>
    <property type="project" value="UniProtKB-KW"/>
</dbReference>
<comment type="caution">
    <text evidence="18">The sequence shown here is derived from an EMBL/GenBank/DDBJ whole genome shotgun (WGS) entry which is preliminary data.</text>
</comment>
<dbReference type="SMART" id="SM00973">
    <property type="entry name" value="Sec63"/>
    <property type="match status" value="1"/>
</dbReference>
<dbReference type="SUPFAM" id="SSF52540">
    <property type="entry name" value="P-loop containing nucleoside triphosphate hydrolases"/>
    <property type="match status" value="2"/>
</dbReference>
<keyword evidence="4" id="KW-0378">Hydrolase</keyword>
<dbReference type="SUPFAM" id="SSF158702">
    <property type="entry name" value="Sec63 N-terminal domain-like"/>
    <property type="match status" value="1"/>
</dbReference>
<dbReference type="Proteomes" id="UP000243015">
    <property type="component" value="Unassembled WGS sequence"/>
</dbReference>
<evidence type="ECO:0000256" key="7">
    <source>
        <dbReference type="ARBA" id="ARBA00022840"/>
    </source>
</evidence>
<dbReference type="FunFam" id="1.10.3380.10:FF:000012">
    <property type="entry name" value="DEAD/DEAH box DNA helicase"/>
    <property type="match status" value="1"/>
</dbReference>
<dbReference type="EMBL" id="LHPM01000018">
    <property type="protein sequence ID" value="OAL62940.1"/>
    <property type="molecule type" value="Genomic_DNA"/>
</dbReference>
<dbReference type="InterPro" id="IPR011545">
    <property type="entry name" value="DEAD/DEAH_box_helicase_dom"/>
</dbReference>
<dbReference type="InterPro" id="IPR007271">
    <property type="entry name" value="Nuc_sug_transpt"/>
</dbReference>
<evidence type="ECO:0000256" key="8">
    <source>
        <dbReference type="ARBA" id="ARBA00022989"/>
    </source>
</evidence>
<feature type="transmembrane region" description="Helical" evidence="16">
    <location>
        <begin position="336"/>
        <end position="369"/>
    </location>
</feature>
<keyword evidence="3" id="KW-0547">Nucleotide-binding</keyword>
<dbReference type="Pfam" id="PF02889">
    <property type="entry name" value="Sec63"/>
    <property type="match status" value="1"/>
</dbReference>
<dbReference type="VEuPathDB" id="FungiDB:TERG_01094"/>
<keyword evidence="6" id="KW-0256">Endoplasmic reticulum</keyword>
<evidence type="ECO:0000256" key="3">
    <source>
        <dbReference type="ARBA" id="ARBA00022741"/>
    </source>
</evidence>
<dbReference type="PANTHER" id="PTHR47835:SF3">
    <property type="entry name" value="HELICASE FOR MEIOSIS 1"/>
    <property type="match status" value="1"/>
</dbReference>
<dbReference type="InterPro" id="IPR037185">
    <property type="entry name" value="EmrE-like"/>
</dbReference>
<dbReference type="EC" id="5.6.2.4" evidence="13"/>
<comment type="subcellular location">
    <subcellularLocation>
        <location evidence="1">Endoplasmic reticulum membrane</location>
        <topology evidence="1">Multi-pass membrane protein</topology>
    </subcellularLocation>
</comment>
<dbReference type="PROSITE" id="PS51192">
    <property type="entry name" value="HELICASE_ATP_BIND_1"/>
    <property type="match status" value="1"/>
</dbReference>
<evidence type="ECO:0000256" key="10">
    <source>
        <dbReference type="ARBA" id="ARBA00023235"/>
    </source>
</evidence>
<dbReference type="VEuPathDB" id="FungiDB:TERG_01092"/>
<dbReference type="Pfam" id="PF23445">
    <property type="entry name" value="WHD_SNRNP200"/>
    <property type="match status" value="1"/>
</dbReference>
<dbReference type="SUPFAM" id="SSF103481">
    <property type="entry name" value="Multidrug resistance efflux transporter EmrE"/>
    <property type="match status" value="1"/>
</dbReference>
<keyword evidence="2 16" id="KW-0812">Transmembrane</keyword>
<dbReference type="Pfam" id="PF00270">
    <property type="entry name" value="DEAD"/>
    <property type="match status" value="1"/>
</dbReference>
<keyword evidence="5 18" id="KW-0347">Helicase</keyword>
<dbReference type="GO" id="GO:0003676">
    <property type="term" value="F:nucleic acid binding"/>
    <property type="evidence" value="ECO:0007669"/>
    <property type="project" value="InterPro"/>
</dbReference>
<keyword evidence="9 16" id="KW-0472">Membrane</keyword>
<dbReference type="Gene3D" id="3.80.10.10">
    <property type="entry name" value="Ribonuclease Inhibitor"/>
    <property type="match status" value="1"/>
</dbReference>
<evidence type="ECO:0000256" key="14">
    <source>
        <dbReference type="ARBA" id="ARBA00048988"/>
    </source>
</evidence>
<dbReference type="Gene3D" id="1.10.10.10">
    <property type="entry name" value="Winged helix-like DNA-binding domain superfamily/Winged helix DNA-binding domain"/>
    <property type="match status" value="1"/>
</dbReference>
<dbReference type="Gene3D" id="3.40.50.300">
    <property type="entry name" value="P-loop containing nucleotide triphosphate hydrolases"/>
    <property type="match status" value="3"/>
</dbReference>
<evidence type="ECO:0000256" key="2">
    <source>
        <dbReference type="ARBA" id="ARBA00022692"/>
    </source>
</evidence>
<keyword evidence="11" id="KW-0469">Meiosis</keyword>
<feature type="region of interest" description="Disordered" evidence="15">
    <location>
        <begin position="541"/>
        <end position="564"/>
    </location>
</feature>
<dbReference type="InterPro" id="IPR036388">
    <property type="entry name" value="WH-like_DNA-bd_sf"/>
</dbReference>
<evidence type="ECO:0000256" key="16">
    <source>
        <dbReference type="SAM" id="Phobius"/>
    </source>
</evidence>
<dbReference type="InterPro" id="IPR052247">
    <property type="entry name" value="Meiotic_Crossover_Helicase"/>
</dbReference>
<evidence type="ECO:0000313" key="18">
    <source>
        <dbReference type="EMBL" id="OAL62940.1"/>
    </source>
</evidence>
<dbReference type="InterPro" id="IPR027417">
    <property type="entry name" value="P-loop_NTPase"/>
</dbReference>
<name>A0A178ES87_TRIRU</name>
<comment type="catalytic activity">
    <reaction evidence="12">
        <text>Couples ATP hydrolysis with the unwinding of duplex DNA by translocating in the 3'-5' direction.</text>
        <dbReference type="EC" id="5.6.2.4"/>
    </reaction>
</comment>
<evidence type="ECO:0000259" key="17">
    <source>
        <dbReference type="PROSITE" id="PS51192"/>
    </source>
</evidence>
<dbReference type="VEuPathDB" id="FungiDB:TERG_11680"/>
<evidence type="ECO:0000313" key="19">
    <source>
        <dbReference type="Proteomes" id="UP000243015"/>
    </source>
</evidence>
<dbReference type="InterPro" id="IPR014001">
    <property type="entry name" value="Helicase_ATP-bd"/>
</dbReference>
<evidence type="ECO:0000256" key="1">
    <source>
        <dbReference type="ARBA" id="ARBA00004477"/>
    </source>
</evidence>
<accession>A0A178ES87</accession>
<gene>
    <name evidence="18" type="ORF">A7C99_5325</name>
</gene>
<keyword evidence="8 16" id="KW-1133">Transmembrane helix</keyword>
<dbReference type="SUPFAM" id="SSF46785">
    <property type="entry name" value="Winged helix' DNA-binding domain"/>
    <property type="match status" value="1"/>
</dbReference>
<feature type="transmembrane region" description="Helical" evidence="16">
    <location>
        <begin position="301"/>
        <end position="324"/>
    </location>
</feature>
<comment type="catalytic activity">
    <reaction evidence="14">
        <text>ATP + H2O = ADP + phosphate + H(+)</text>
        <dbReference type="Rhea" id="RHEA:13065"/>
        <dbReference type="ChEBI" id="CHEBI:15377"/>
        <dbReference type="ChEBI" id="CHEBI:15378"/>
        <dbReference type="ChEBI" id="CHEBI:30616"/>
        <dbReference type="ChEBI" id="CHEBI:43474"/>
        <dbReference type="ChEBI" id="CHEBI:456216"/>
        <dbReference type="EC" id="5.6.2.4"/>
    </reaction>
</comment>
<feature type="domain" description="Helicase ATP-binding" evidence="17">
    <location>
        <begin position="673"/>
        <end position="847"/>
    </location>
</feature>
<dbReference type="Pfam" id="PF04142">
    <property type="entry name" value="Nuc_sug_transp"/>
    <property type="match status" value="1"/>
</dbReference>
<feature type="region of interest" description="Disordered" evidence="15">
    <location>
        <begin position="1547"/>
        <end position="1639"/>
    </location>
</feature>
<reference evidence="18 19" key="1">
    <citation type="submission" date="2016-05" db="EMBL/GenBank/DDBJ databases">
        <title>Genome sequencing of Trichophyton rubrum CMCC(F)T1i isolated from hair.</title>
        <authorList>
            <person name="Zhan P."/>
            <person name="Tao Y."/>
            <person name="Liu W."/>
        </authorList>
    </citation>
    <scope>NUCLEOTIDE SEQUENCE [LARGE SCALE GENOMIC DNA]</scope>
    <source>
        <strain evidence="19">CMCC(F)T1i</strain>
    </source>
</reference>
<keyword evidence="10" id="KW-0413">Isomerase</keyword>
<dbReference type="NCBIfam" id="TIGR00803">
    <property type="entry name" value="nst"/>
    <property type="match status" value="1"/>
</dbReference>
<evidence type="ECO:0000256" key="6">
    <source>
        <dbReference type="ARBA" id="ARBA00022824"/>
    </source>
</evidence>
<keyword evidence="7" id="KW-0067">ATP-binding</keyword>
<evidence type="ECO:0000256" key="12">
    <source>
        <dbReference type="ARBA" id="ARBA00034617"/>
    </source>
</evidence>
<protein>
    <recommendedName>
        <fullName evidence="13">DNA 3'-5' helicase</fullName>
        <ecNumber evidence="13">5.6.2.4</ecNumber>
    </recommendedName>
</protein>
<dbReference type="GO" id="GO:0016787">
    <property type="term" value="F:hydrolase activity"/>
    <property type="evidence" value="ECO:0007669"/>
    <property type="project" value="UniProtKB-KW"/>
</dbReference>
<evidence type="ECO:0000256" key="4">
    <source>
        <dbReference type="ARBA" id="ARBA00022801"/>
    </source>
</evidence>
<evidence type="ECO:0000256" key="5">
    <source>
        <dbReference type="ARBA" id="ARBA00022806"/>
    </source>
</evidence>
<feature type="transmembrane region" description="Helical" evidence="16">
    <location>
        <begin position="228"/>
        <end position="249"/>
    </location>
</feature>
<dbReference type="GO" id="GO:0015165">
    <property type="term" value="F:pyrimidine nucleotide-sugar transmembrane transporter activity"/>
    <property type="evidence" value="ECO:0007669"/>
    <property type="project" value="InterPro"/>
</dbReference>
<sequence>MDGSSGEELLDGPVDGAVVRIHPGMNIYTNSSRVMPAVGGHRYTPSTAVFLNEVIKLVIALTAALYELSFTAHTSTTATSLFITLSSKVLSGDSWKLAIPAIFYTISNSLQYVAMSNLEAARFQATYQLKIILGAVFGMTVLRRSLAPGKWAALFLLLAGVVIMHLQLSSDPLDPDNHKHVNIRRSLSDISDIFIGRVEEEAPKLTKRSATYEGIIEDMMLAHPRLNANIGVLATIGSCITSAFAGVSFERVLKDSHTSTSIWIRNVQLAIYSIFPALFIGVIFTDGETIAKAGFFQGYNWVVWAVIVSQAIGGLATSFCMTFADNYLRLAPGGISIFLSTLVSAWFFDFSPSFIIGTAIVLSAIYIYLPGMQSGIPPIRVHAAEKSGRPSKIEIEETLSSPNDFSIKLPTTPLLNETGMTAIRNPEDYIASINMVSSSSQKNFRSLLSTFRSPSYKPAKTPEENDEFEGTPTKKAYRGDSLLPNFEEFQRQPQIPNAEIDVLDDDIPLDAFDKELLSQLGHDATELTVPMYEQKVIPQPEPFSTPLHRGRSSKFGSSNTLITPPFRPLASSSSDFESPPSPSLTVEGISRGRLHGLDVHKSPHWPPARDITPPVTFSPFQRRAVVKSPEIQLKHAPPIIQGIRLVSTRELPDRFRTLFSFPLFNAIQSKTFPVIYHRADNVVLSAPTGSGKTVIMELAICKLVSDLKDSHFKVVYLAPTKSLCSERFRDWRAKFAPLDLKCAELTGDTDHFQIRNVQQASIIITTPEKWDSMTRKWKDHMKLMQLIKLVLIDEVHILKEARGAILEAVISRMKSVNSNVRFVALSATVPNSEDIASWLGKDPTNQHLPAHRERFGEEFRPVTLQKFVYGYQANGNDFAFDKVCETKLPEVLAKHSSKKPILVFCCTRNSAIATSKNLAKLWSSTNPSQRLWKSPTKPIHVQNADLSGIVSTGVAFHHAGLDSADRHTIETSFLNGQINVICLSWQDGGCKEYADLEMMQMLGRAGRPQFDDSAVGVIITRKERVGHYEKLVSGSDPLESCLHLNLIDHLNAEIGLGTVTDIESAIRWLRGTFFFVRLQRNPTYYKLKEGGNRADEEELLRQTCEKDLELLQENDLVTANPPFKSTELGDAMARYYVKFETMKLFLSLPQKAKMSEILSVIAQADEFRDIRLKPGEKSLYKEINKASGIKFPIKTDINLSAHKITLLIQSELGAVELPSGEQFQKHRLSFQQDKSLVFSHINRIIRCIIDCQLAHGDSVSARHALELSRSLGAKAWDDSVLQLKQIDQIGIVAVRKFASAGITNMEQLEAAEPIRIETILSRNPPFGMKLLTRVAEFPKPRVSLKEVGKQKFPTAGSSTFDVFILTAEITNPFQTITCTVMCDEIGKPSWACRGYFTHDLLYLAGTMRQAEIQPTLPKFLFSSSKGAPEYILGTRNCPPPKSLMKPDAASPPAPQQEDLDEFSDDPLNYSDFIPEDFDDILQSRNKGPAATATAAPTALPISSKMKKTISRGNSSVTSEPVQLDTGKWACNHRCKDKTACKHLCCREGTDQPPKQSKKQVTEVYNKRPQSGNCKAKSKISKDNIKKERQVEVIDLTKPEPTKKKLTSGARAEKPSSKRKGRGQAPALHHSYSRRTSFPLSDDTLDPLQLPLPARKVRAMKYTLSDGDDFEEFESLMGDFESSSTKNNIPTEKGISQMSELRSSINNADYEDSGNFFVEDDAMNDDCLNHVNDKPIEVMPFKNLDDIPCISTSQEKGHEGTVSGIQRPKADLLPLPAQSLQYNVDVLPTDQGVEHGHLFLTNPPTPEKSIPETRLKDALAPTLEQRGGFNGYNASEYSFGEKMVKISFADKKAYGVRLGKFLSKELRKRIPPGINARDARPDPDVELDLAGKALTDDGLSVFIDDLVQCMSYRDKDYPKGTVRLTELCLSGNNLTVMSLMKLSEVIFIGITSLTKVDISNNSIRVNNEYERRALSAFLNAFRYSCLVKKIDFSGNHLENAGFDVLSCMYFKGGYHSSNFSLVAKIVESSAEQAESANELEFYARKRGLRSIPYLIFSNTCNSPLCAYHLWNIVTAHESARALLEFLPAGKDMAPPGLEGRDSGIVCTPNKGLSPLCQAYLELGKEIHNITRADKGIGAIDQQVGTMEDRERTVTELEILKMKKIEMERVQKRIIISALESFGIHSVRLWTTTFRLLVAARAILLDERNRPQESALWNSDENLGPLLKARINYQTSLTSRIWALKLSSEPHIPQGSMGFPTSLFQRQSYANRFSHNTNLRLKAVYKSPYRFGLPIYVWRDILAMAFDELEILGREQQVRVVEYASDWTGIEQQIALQGARESEQIWRILNTVDCLVYTFE</sequence>
<feature type="transmembrane region" description="Helical" evidence="16">
    <location>
        <begin position="151"/>
        <end position="168"/>
    </location>
</feature>
<dbReference type="InterPro" id="IPR004179">
    <property type="entry name" value="Sec63-dom"/>
</dbReference>
<dbReference type="GO" id="GO:0005524">
    <property type="term" value="F:ATP binding"/>
    <property type="evidence" value="ECO:0007669"/>
    <property type="project" value="UniProtKB-KW"/>
</dbReference>
<dbReference type="InterPro" id="IPR036390">
    <property type="entry name" value="WH_DNA-bd_sf"/>
</dbReference>
<dbReference type="GO" id="GO:0000139">
    <property type="term" value="C:Golgi membrane"/>
    <property type="evidence" value="ECO:0007669"/>
    <property type="project" value="InterPro"/>
</dbReference>
<feature type="compositionally biased region" description="Basic and acidic residues" evidence="15">
    <location>
        <begin position="1579"/>
        <end position="1602"/>
    </location>
</feature>
<evidence type="ECO:0000256" key="13">
    <source>
        <dbReference type="ARBA" id="ARBA00034808"/>
    </source>
</evidence>
<dbReference type="InterPro" id="IPR057842">
    <property type="entry name" value="WH_MER3"/>
</dbReference>
<dbReference type="GO" id="GO:0043138">
    <property type="term" value="F:3'-5' DNA helicase activity"/>
    <property type="evidence" value="ECO:0007669"/>
    <property type="project" value="UniProtKB-EC"/>
</dbReference>
<proteinExistence type="predicted"/>
<dbReference type="PANTHER" id="PTHR47835">
    <property type="entry name" value="HFM1, ATP DEPENDENT DNA HELICASE HOMOLOG"/>
    <property type="match status" value="1"/>
</dbReference>
<dbReference type="Gene3D" id="1.10.3380.10">
    <property type="entry name" value="Sec63 N-terminal domain-like domain"/>
    <property type="match status" value="1"/>
</dbReference>